<dbReference type="Gene3D" id="1.10.1200.10">
    <property type="entry name" value="ACP-like"/>
    <property type="match status" value="1"/>
</dbReference>
<sequence length="82" mass="9564">MSNYELELDLSNFLIEHLSLPINTKLYRDSKLSDCGLDSLDMVDMIFLVEDRYDVVLENTHNIYTFGNLLDIIDSKLNIHQL</sequence>
<feature type="domain" description="Carrier" evidence="3">
    <location>
        <begin position="29"/>
        <end position="73"/>
    </location>
</feature>
<dbReference type="InterPro" id="IPR036736">
    <property type="entry name" value="ACP-like_sf"/>
</dbReference>
<dbReference type="EMBL" id="MN740699">
    <property type="protein sequence ID" value="QHU08863.1"/>
    <property type="molecule type" value="Genomic_DNA"/>
</dbReference>
<keyword evidence="1" id="KW-0596">Phosphopantetheine</keyword>
<dbReference type="InterPro" id="IPR006162">
    <property type="entry name" value="Ppantetheine_attach_site"/>
</dbReference>
<dbReference type="AlphaFoldDB" id="A0A6C0JU11"/>
<proteinExistence type="predicted"/>
<accession>A0A6C0JU11</accession>
<reference evidence="4" key="1">
    <citation type="journal article" date="2020" name="Nature">
        <title>Giant virus diversity and host interactions through global metagenomics.</title>
        <authorList>
            <person name="Schulz F."/>
            <person name="Roux S."/>
            <person name="Paez-Espino D."/>
            <person name="Jungbluth S."/>
            <person name="Walsh D.A."/>
            <person name="Denef V.J."/>
            <person name="McMahon K.D."/>
            <person name="Konstantinidis K.T."/>
            <person name="Eloe-Fadrosh E.A."/>
            <person name="Kyrpides N.C."/>
            <person name="Woyke T."/>
        </authorList>
    </citation>
    <scope>NUCLEOTIDE SEQUENCE</scope>
    <source>
        <strain evidence="4">GVMAG-S-1064190-84</strain>
    </source>
</reference>
<evidence type="ECO:0000259" key="3">
    <source>
        <dbReference type="Pfam" id="PF00550"/>
    </source>
</evidence>
<keyword evidence="2" id="KW-0597">Phosphoprotein</keyword>
<organism evidence="4">
    <name type="scientific">viral metagenome</name>
    <dbReference type="NCBI Taxonomy" id="1070528"/>
    <lineage>
        <taxon>unclassified sequences</taxon>
        <taxon>metagenomes</taxon>
        <taxon>organismal metagenomes</taxon>
    </lineage>
</organism>
<evidence type="ECO:0000313" key="4">
    <source>
        <dbReference type="EMBL" id="QHU08863.1"/>
    </source>
</evidence>
<dbReference type="Pfam" id="PF00550">
    <property type="entry name" value="PP-binding"/>
    <property type="match status" value="1"/>
</dbReference>
<evidence type="ECO:0000256" key="1">
    <source>
        <dbReference type="ARBA" id="ARBA00022450"/>
    </source>
</evidence>
<dbReference type="SUPFAM" id="SSF47336">
    <property type="entry name" value="ACP-like"/>
    <property type="match status" value="1"/>
</dbReference>
<evidence type="ECO:0000256" key="2">
    <source>
        <dbReference type="ARBA" id="ARBA00022553"/>
    </source>
</evidence>
<dbReference type="PROSITE" id="PS00012">
    <property type="entry name" value="PHOSPHOPANTETHEINE"/>
    <property type="match status" value="1"/>
</dbReference>
<name>A0A6C0JU11_9ZZZZ</name>
<dbReference type="InterPro" id="IPR009081">
    <property type="entry name" value="PP-bd_ACP"/>
</dbReference>
<protein>
    <recommendedName>
        <fullName evidence="3">Carrier domain-containing protein</fullName>
    </recommendedName>
</protein>